<reference evidence="1 2" key="1">
    <citation type="submission" date="2017-06" db="EMBL/GenBank/DDBJ databases">
        <authorList>
            <person name="Varghese N."/>
            <person name="Submissions S."/>
        </authorList>
    </citation>
    <scope>NUCLEOTIDE SEQUENCE [LARGE SCALE GENOMIC DNA]</scope>
    <source>
        <strain evidence="1 2">DSM 26989</strain>
    </source>
</reference>
<accession>A0AA94LJW0</accession>
<protein>
    <submittedName>
        <fullName evidence="1">Uncharacterized protein</fullName>
    </submittedName>
</protein>
<evidence type="ECO:0000313" key="1">
    <source>
        <dbReference type="EMBL" id="SNR76203.1"/>
    </source>
</evidence>
<organism evidence="1 2">
    <name type="scientific">Prevotella jejuni</name>
    <dbReference type="NCBI Taxonomy" id="1177574"/>
    <lineage>
        <taxon>Bacteria</taxon>
        <taxon>Pseudomonadati</taxon>
        <taxon>Bacteroidota</taxon>
        <taxon>Bacteroidia</taxon>
        <taxon>Bacteroidales</taxon>
        <taxon>Prevotellaceae</taxon>
        <taxon>Prevotella</taxon>
    </lineage>
</organism>
<dbReference type="EMBL" id="FZNZ01000009">
    <property type="protein sequence ID" value="SNR76203.1"/>
    <property type="molecule type" value="Genomic_DNA"/>
</dbReference>
<proteinExistence type="predicted"/>
<dbReference type="Proteomes" id="UP000198427">
    <property type="component" value="Unassembled WGS sequence"/>
</dbReference>
<sequence>MGYKNIIRQKITGNETFLWIKQADSMPQVQHRTAIPSAGVA</sequence>
<dbReference type="AlphaFoldDB" id="A0AA94LJW0"/>
<gene>
    <name evidence="1" type="ORF">SAMN06265364_10924</name>
</gene>
<evidence type="ECO:0000313" key="2">
    <source>
        <dbReference type="Proteomes" id="UP000198427"/>
    </source>
</evidence>
<comment type="caution">
    <text evidence="1">The sequence shown here is derived from an EMBL/GenBank/DDBJ whole genome shotgun (WGS) entry which is preliminary data.</text>
</comment>
<keyword evidence="2" id="KW-1185">Reference proteome</keyword>
<name>A0AA94LJW0_9BACT</name>